<dbReference type="AlphaFoldDB" id="A0A1I7X6E8"/>
<dbReference type="GO" id="GO:0070008">
    <property type="term" value="F:serine-type exopeptidase activity"/>
    <property type="evidence" value="ECO:0007669"/>
    <property type="project" value="InterPro"/>
</dbReference>
<feature type="signal peptide" evidence="6">
    <location>
        <begin position="1"/>
        <end position="15"/>
    </location>
</feature>
<dbReference type="Gene3D" id="3.40.50.1820">
    <property type="entry name" value="alpha/beta hydrolase"/>
    <property type="match status" value="1"/>
</dbReference>
<comment type="similarity">
    <text evidence="1">Belongs to the peptidase S28 family.</text>
</comment>
<evidence type="ECO:0000256" key="2">
    <source>
        <dbReference type="ARBA" id="ARBA00022670"/>
    </source>
</evidence>
<evidence type="ECO:0000313" key="8">
    <source>
        <dbReference type="WBParaSite" id="Hba_13002"/>
    </source>
</evidence>
<protein>
    <submittedName>
        <fullName evidence="8">Peptidase_S9 domain-containing protein</fullName>
    </submittedName>
</protein>
<keyword evidence="3 6" id="KW-0732">Signal</keyword>
<evidence type="ECO:0000256" key="1">
    <source>
        <dbReference type="ARBA" id="ARBA00011079"/>
    </source>
</evidence>
<dbReference type="PANTHER" id="PTHR11010:SF30">
    <property type="entry name" value="SERINE PROTEASE K12H4.7"/>
    <property type="match status" value="1"/>
</dbReference>
<name>A0A1I7X6E8_HETBA</name>
<dbReference type="WBParaSite" id="Hba_13002">
    <property type="protein sequence ID" value="Hba_13002"/>
    <property type="gene ID" value="Hba_13002"/>
</dbReference>
<keyword evidence="7" id="KW-1185">Reference proteome</keyword>
<keyword evidence="4" id="KW-0378">Hydrolase</keyword>
<feature type="chain" id="PRO_5012045942" evidence="6">
    <location>
        <begin position="16"/>
        <end position="277"/>
    </location>
</feature>
<dbReference type="Proteomes" id="UP000095283">
    <property type="component" value="Unplaced"/>
</dbReference>
<dbReference type="GO" id="GO:0008239">
    <property type="term" value="F:dipeptidyl-peptidase activity"/>
    <property type="evidence" value="ECO:0007669"/>
    <property type="project" value="TreeGrafter"/>
</dbReference>
<evidence type="ECO:0000256" key="6">
    <source>
        <dbReference type="SAM" id="SignalP"/>
    </source>
</evidence>
<evidence type="ECO:0000256" key="3">
    <source>
        <dbReference type="ARBA" id="ARBA00022729"/>
    </source>
</evidence>
<dbReference type="SUPFAM" id="SSF53474">
    <property type="entry name" value="alpha/beta-Hydrolases"/>
    <property type="match status" value="1"/>
</dbReference>
<keyword evidence="5" id="KW-0325">Glycoprotein</keyword>
<reference evidence="8" key="1">
    <citation type="submission" date="2016-11" db="UniProtKB">
        <authorList>
            <consortium name="WormBaseParasite"/>
        </authorList>
    </citation>
    <scope>IDENTIFICATION</scope>
</reference>
<dbReference type="Pfam" id="PF05577">
    <property type="entry name" value="Peptidase_S28"/>
    <property type="match status" value="1"/>
</dbReference>
<dbReference type="GO" id="GO:0006508">
    <property type="term" value="P:proteolysis"/>
    <property type="evidence" value="ECO:0007669"/>
    <property type="project" value="UniProtKB-KW"/>
</dbReference>
<dbReference type="InterPro" id="IPR029058">
    <property type="entry name" value="AB_hydrolase_fold"/>
</dbReference>
<dbReference type="InterPro" id="IPR008758">
    <property type="entry name" value="Peptidase_S28"/>
</dbReference>
<evidence type="ECO:0000313" key="7">
    <source>
        <dbReference type="Proteomes" id="UP000095283"/>
    </source>
</evidence>
<evidence type="ECO:0000256" key="5">
    <source>
        <dbReference type="ARBA" id="ARBA00023180"/>
    </source>
</evidence>
<organism evidence="7 8">
    <name type="scientific">Heterorhabditis bacteriophora</name>
    <name type="common">Entomopathogenic nematode worm</name>
    <dbReference type="NCBI Taxonomy" id="37862"/>
    <lineage>
        <taxon>Eukaryota</taxon>
        <taxon>Metazoa</taxon>
        <taxon>Ecdysozoa</taxon>
        <taxon>Nematoda</taxon>
        <taxon>Chromadorea</taxon>
        <taxon>Rhabditida</taxon>
        <taxon>Rhabditina</taxon>
        <taxon>Rhabditomorpha</taxon>
        <taxon>Strongyloidea</taxon>
        <taxon>Heterorhabditidae</taxon>
        <taxon>Heterorhabditis</taxon>
    </lineage>
</organism>
<evidence type="ECO:0000256" key="4">
    <source>
        <dbReference type="ARBA" id="ARBA00022801"/>
    </source>
</evidence>
<proteinExistence type="inferred from homology"/>
<dbReference type="PANTHER" id="PTHR11010">
    <property type="entry name" value="PROTEASE S28 PRO-X CARBOXYPEPTIDASE-RELATED"/>
    <property type="match status" value="1"/>
</dbReference>
<sequence>MRLAYLLGLITLISARRHPSLPPYLFGRPTSGGFTNHGLYLQDASLGSIQGPNISIHLFNQKIDHFSSSNETFEQRYWHNLNYSKDKNIIFLLIQGESVATDVWVKNPNITYLKLAQKFGAHVFQLEHRCFGFSRPYPDLSFPHLSTCTVDQALEDIHTFIQAKNAYFKYSNPKWIIFGGSYPGSLAALFRMKYPNDTKGAIASSAPMLWTLDFFRGSIDNKKCYNCKNSIRLYNLKPPFVANRTTQHDVDNFFANVFTFFQEVIQYSYNGMVCSYN</sequence>
<keyword evidence="2" id="KW-0645">Protease</keyword>
<accession>A0A1I7X6E8</accession>